<dbReference type="GO" id="GO:0007165">
    <property type="term" value="P:signal transduction"/>
    <property type="evidence" value="ECO:0007669"/>
    <property type="project" value="TreeGrafter"/>
</dbReference>
<sequence length="508" mass="56450">MKKYILFLIFIGILTESCNKNDDSPVIEEEQEEIVEEEVVEEEVDIQVQDFMWQTLNAYYFWQANVPVLADNRFATQLEYETYLASHPDPENFLLDELLFTEDRFTFYSDDYKELTNFLSGISKSNGLEFGLSRIGDSDDVFGFVEYVIKDSDASTTDIKRGDYFIGVNGTELNVNNYIDLLFGENDTYTLNMASIENNTISPNGIDVTLTKQEGLVEDPILVNTVLNIGDKRIGYLMYNSFTPGSGEALNNVFADFKGQNVTDLVLDLRYNSGGRGTTAQILASLIYGTNTSDLIFRTRYNDKVQALFEPGELDNNFVATTGTENGNSNAALNSLNLNTVYILATEASASASELVMVGLEPYMNVVHIGTTTVGKNQGSITFVDDPENGNFYDPERENQINPENQWALQPIVSRVENSAGFSDYADGLIPDIELEEDVTNLGTLGDVNEPLLARAIQEITGVGAKRSFKVNMPANLISSSKLYDERNTALILNGLKVGTKSVLKEIK</sequence>
<dbReference type="SUPFAM" id="SSF52096">
    <property type="entry name" value="ClpP/crotonase"/>
    <property type="match status" value="1"/>
</dbReference>
<dbReference type="Pfam" id="PF18294">
    <property type="entry name" value="Pept_S41_N"/>
    <property type="match status" value="1"/>
</dbReference>
<dbReference type="EMBL" id="QUSX01000002">
    <property type="protein sequence ID" value="RRQ48224.1"/>
    <property type="molecule type" value="Genomic_DNA"/>
</dbReference>
<keyword evidence="3" id="KW-1185">Reference proteome</keyword>
<dbReference type="Pfam" id="PF03572">
    <property type="entry name" value="Peptidase_S41"/>
    <property type="match status" value="1"/>
</dbReference>
<dbReference type="GO" id="GO:0004175">
    <property type="term" value="F:endopeptidase activity"/>
    <property type="evidence" value="ECO:0007669"/>
    <property type="project" value="TreeGrafter"/>
</dbReference>
<dbReference type="Gene3D" id="3.30.750.170">
    <property type="match status" value="1"/>
</dbReference>
<reference evidence="3" key="1">
    <citation type="submission" date="2018-12" db="EMBL/GenBank/DDBJ databases">
        <title>Maribacter lutimaris sp. nov., isolated from marine sediment.</title>
        <authorList>
            <person name="Kim K.K."/>
        </authorList>
    </citation>
    <scope>NUCLEOTIDE SEQUENCE [LARGE SCALE GENOMIC DNA]</scope>
    <source>
        <strain evidence="3">PoM-212</strain>
    </source>
</reference>
<dbReference type="InterPro" id="IPR005151">
    <property type="entry name" value="Tail-specific_protease"/>
</dbReference>
<dbReference type="OrthoDB" id="7168509at2"/>
<feature type="domain" description="PDZ" evidence="1">
    <location>
        <begin position="119"/>
        <end position="197"/>
    </location>
</feature>
<accession>A0A426RGY5</accession>
<dbReference type="SMART" id="SM00245">
    <property type="entry name" value="TSPc"/>
    <property type="match status" value="1"/>
</dbReference>
<dbReference type="InterPro" id="IPR001478">
    <property type="entry name" value="PDZ"/>
</dbReference>
<dbReference type="PANTHER" id="PTHR32060">
    <property type="entry name" value="TAIL-SPECIFIC PROTEASE"/>
    <property type="match status" value="1"/>
</dbReference>
<organism evidence="2 3">
    <name type="scientific">Maribacter algicola</name>
    <dbReference type="NCBI Taxonomy" id="2498892"/>
    <lineage>
        <taxon>Bacteria</taxon>
        <taxon>Pseudomonadati</taxon>
        <taxon>Bacteroidota</taxon>
        <taxon>Flavobacteriia</taxon>
        <taxon>Flavobacteriales</taxon>
        <taxon>Flavobacteriaceae</taxon>
        <taxon>Maribacter</taxon>
    </lineage>
</organism>
<dbReference type="Gene3D" id="3.90.226.10">
    <property type="entry name" value="2-enoyl-CoA Hydratase, Chain A, domain 1"/>
    <property type="match status" value="1"/>
</dbReference>
<dbReference type="CDD" id="cd07561">
    <property type="entry name" value="Peptidase_S41_CPP_like"/>
    <property type="match status" value="1"/>
</dbReference>
<dbReference type="PROSITE" id="PS50106">
    <property type="entry name" value="PDZ"/>
    <property type="match status" value="1"/>
</dbReference>
<protein>
    <submittedName>
        <fullName evidence="2">Carboxyl-terminal protease</fullName>
    </submittedName>
</protein>
<dbReference type="GO" id="GO:0030288">
    <property type="term" value="C:outer membrane-bounded periplasmic space"/>
    <property type="evidence" value="ECO:0007669"/>
    <property type="project" value="TreeGrafter"/>
</dbReference>
<evidence type="ECO:0000259" key="1">
    <source>
        <dbReference type="PROSITE" id="PS50106"/>
    </source>
</evidence>
<name>A0A426RGY5_9FLAO</name>
<dbReference type="GO" id="GO:0006508">
    <property type="term" value="P:proteolysis"/>
    <property type="evidence" value="ECO:0007669"/>
    <property type="project" value="UniProtKB-KW"/>
</dbReference>
<proteinExistence type="predicted"/>
<keyword evidence="2" id="KW-0645">Protease</keyword>
<evidence type="ECO:0000313" key="3">
    <source>
        <dbReference type="Proteomes" id="UP000286990"/>
    </source>
</evidence>
<gene>
    <name evidence="2" type="ORF">DZC72_10910</name>
</gene>
<dbReference type="SUPFAM" id="SSF50156">
    <property type="entry name" value="PDZ domain-like"/>
    <property type="match status" value="1"/>
</dbReference>
<keyword evidence="2" id="KW-0378">Hydrolase</keyword>
<dbReference type="RefSeq" id="WP_125222945.1">
    <property type="nucleotide sequence ID" value="NZ_QUSX01000002.1"/>
</dbReference>
<dbReference type="Proteomes" id="UP000286990">
    <property type="component" value="Unassembled WGS sequence"/>
</dbReference>
<dbReference type="InterPro" id="IPR036034">
    <property type="entry name" value="PDZ_sf"/>
</dbReference>
<dbReference type="Gene3D" id="2.30.42.10">
    <property type="match status" value="1"/>
</dbReference>
<dbReference type="InterPro" id="IPR029045">
    <property type="entry name" value="ClpP/crotonase-like_dom_sf"/>
</dbReference>
<evidence type="ECO:0000313" key="2">
    <source>
        <dbReference type="EMBL" id="RRQ48224.1"/>
    </source>
</evidence>
<dbReference type="PANTHER" id="PTHR32060:SF30">
    <property type="entry name" value="CARBOXY-TERMINAL PROCESSING PROTEASE CTPA"/>
    <property type="match status" value="1"/>
</dbReference>
<dbReference type="GO" id="GO:0008236">
    <property type="term" value="F:serine-type peptidase activity"/>
    <property type="evidence" value="ECO:0007669"/>
    <property type="project" value="InterPro"/>
</dbReference>
<dbReference type="InterPro" id="IPR041613">
    <property type="entry name" value="Pept_S41_N"/>
</dbReference>
<comment type="caution">
    <text evidence="2">The sequence shown here is derived from an EMBL/GenBank/DDBJ whole genome shotgun (WGS) entry which is preliminary data.</text>
</comment>
<dbReference type="AlphaFoldDB" id="A0A426RGY5"/>